<proteinExistence type="predicted"/>
<keyword evidence="3" id="KW-1185">Reference proteome</keyword>
<dbReference type="InterPro" id="IPR010982">
    <property type="entry name" value="Lambda_DNA-bd_dom_sf"/>
</dbReference>
<feature type="domain" description="HTH cro/C1-type" evidence="1">
    <location>
        <begin position="25"/>
        <end position="82"/>
    </location>
</feature>
<evidence type="ECO:0000313" key="2">
    <source>
        <dbReference type="EMBL" id="KRO00913.1"/>
    </source>
</evidence>
<reference evidence="2 3" key="1">
    <citation type="journal article" date="2015" name="Genome Announc.">
        <title>Expanding the biotechnology potential of lactobacilli through comparative genomics of 213 strains and associated genera.</title>
        <authorList>
            <person name="Sun Z."/>
            <person name="Harris H.M."/>
            <person name="McCann A."/>
            <person name="Guo C."/>
            <person name="Argimon S."/>
            <person name="Zhang W."/>
            <person name="Yang X."/>
            <person name="Jeffery I.B."/>
            <person name="Cooney J.C."/>
            <person name="Kagawa T.F."/>
            <person name="Liu W."/>
            <person name="Song Y."/>
            <person name="Salvetti E."/>
            <person name="Wrobel A."/>
            <person name="Rasinkangas P."/>
            <person name="Parkhill J."/>
            <person name="Rea M.C."/>
            <person name="O'Sullivan O."/>
            <person name="Ritari J."/>
            <person name="Douillard F.P."/>
            <person name="Paul Ross R."/>
            <person name="Yang R."/>
            <person name="Briner A.E."/>
            <person name="Felis G.E."/>
            <person name="de Vos W.M."/>
            <person name="Barrangou R."/>
            <person name="Klaenhammer T.R."/>
            <person name="Caufield P.W."/>
            <person name="Cui Y."/>
            <person name="Zhang H."/>
            <person name="O'Toole P.W."/>
        </authorList>
    </citation>
    <scope>NUCLEOTIDE SEQUENCE [LARGE SCALE GENOMIC DNA]</scope>
    <source>
        <strain evidence="2 3">DSM 24716</strain>
    </source>
</reference>
<dbReference type="Pfam" id="PF13443">
    <property type="entry name" value="HTH_26"/>
    <property type="match status" value="1"/>
</dbReference>
<dbReference type="InterPro" id="IPR001387">
    <property type="entry name" value="Cro/C1-type_HTH"/>
</dbReference>
<sequence length="94" mass="10859">MRTAYENATIPNLESWWLKIISLNLKKYVKARGMKLKDLASETGISVQIIYAFSHKNKNIKSMKFKDMQAICKVLDITPNELFGYESKRGLESE</sequence>
<dbReference type="Proteomes" id="UP000051006">
    <property type="component" value="Unassembled WGS sequence"/>
</dbReference>
<dbReference type="OrthoDB" id="9805309at2"/>
<dbReference type="GO" id="GO:0003677">
    <property type="term" value="F:DNA binding"/>
    <property type="evidence" value="ECO:0007669"/>
    <property type="project" value="InterPro"/>
</dbReference>
<dbReference type="AlphaFoldDB" id="A0A0R2LH64"/>
<dbReference type="PATRIC" id="fig|993692.3.peg.242"/>
<dbReference type="STRING" id="993692.IV57_GL000238"/>
<name>A0A0R2LH64_9LACO</name>
<accession>A0A0R2LH64</accession>
<dbReference type="PROSITE" id="PS50943">
    <property type="entry name" value="HTH_CROC1"/>
    <property type="match status" value="1"/>
</dbReference>
<comment type="caution">
    <text evidence="2">The sequence shown here is derived from an EMBL/GenBank/DDBJ whole genome shotgun (WGS) entry which is preliminary data.</text>
</comment>
<gene>
    <name evidence="2" type="ORF">IV57_GL000238</name>
</gene>
<protein>
    <recommendedName>
        <fullName evidence="1">HTH cro/C1-type domain-containing protein</fullName>
    </recommendedName>
</protein>
<dbReference type="EMBL" id="JQCF01000001">
    <property type="protein sequence ID" value="KRO00913.1"/>
    <property type="molecule type" value="Genomic_DNA"/>
</dbReference>
<evidence type="ECO:0000313" key="3">
    <source>
        <dbReference type="Proteomes" id="UP000051006"/>
    </source>
</evidence>
<dbReference type="RefSeq" id="WP_083488845.1">
    <property type="nucleotide sequence ID" value="NZ_JQCF01000001.1"/>
</dbReference>
<organism evidence="2 3">
    <name type="scientific">Companilactobacillus kimchiensis</name>
    <dbReference type="NCBI Taxonomy" id="993692"/>
    <lineage>
        <taxon>Bacteria</taxon>
        <taxon>Bacillati</taxon>
        <taxon>Bacillota</taxon>
        <taxon>Bacilli</taxon>
        <taxon>Lactobacillales</taxon>
        <taxon>Lactobacillaceae</taxon>
        <taxon>Companilactobacillus</taxon>
    </lineage>
</organism>
<evidence type="ECO:0000259" key="1">
    <source>
        <dbReference type="PROSITE" id="PS50943"/>
    </source>
</evidence>
<dbReference type="SUPFAM" id="SSF47413">
    <property type="entry name" value="lambda repressor-like DNA-binding domains"/>
    <property type="match status" value="1"/>
</dbReference>
<dbReference type="Gene3D" id="1.10.260.40">
    <property type="entry name" value="lambda repressor-like DNA-binding domains"/>
    <property type="match status" value="1"/>
</dbReference>
<dbReference type="SMART" id="SM00530">
    <property type="entry name" value="HTH_XRE"/>
    <property type="match status" value="1"/>
</dbReference>
<dbReference type="CDD" id="cd00093">
    <property type="entry name" value="HTH_XRE"/>
    <property type="match status" value="1"/>
</dbReference>